<keyword evidence="1" id="KW-0812">Transmembrane</keyword>
<feature type="transmembrane region" description="Helical" evidence="1">
    <location>
        <begin position="6"/>
        <end position="22"/>
    </location>
</feature>
<evidence type="ECO:0000313" key="3">
    <source>
        <dbReference type="Proteomes" id="UP000663889"/>
    </source>
</evidence>
<organism evidence="2 3">
    <name type="scientific">Rotaria sordida</name>
    <dbReference type="NCBI Taxonomy" id="392033"/>
    <lineage>
        <taxon>Eukaryota</taxon>
        <taxon>Metazoa</taxon>
        <taxon>Spiralia</taxon>
        <taxon>Gnathifera</taxon>
        <taxon>Rotifera</taxon>
        <taxon>Eurotatoria</taxon>
        <taxon>Bdelloidea</taxon>
        <taxon>Philodinida</taxon>
        <taxon>Philodinidae</taxon>
        <taxon>Rotaria</taxon>
    </lineage>
</organism>
<dbReference type="Proteomes" id="UP000663889">
    <property type="component" value="Unassembled WGS sequence"/>
</dbReference>
<keyword evidence="1" id="KW-1133">Transmembrane helix</keyword>
<gene>
    <name evidence="2" type="ORF">SEV965_LOCUS39985</name>
</gene>
<keyword evidence="1" id="KW-0472">Membrane</keyword>
<feature type="non-terminal residue" evidence="2">
    <location>
        <position position="1"/>
    </location>
</feature>
<evidence type="ECO:0000313" key="2">
    <source>
        <dbReference type="EMBL" id="CAF1585057.1"/>
    </source>
</evidence>
<sequence length="48" mass="5457">VVQAFAASWFAIFFVAVLYEALKTFRDALARRDVCETCTQTGNRQQTL</sequence>
<name>A0A815ZPY5_9BILA</name>
<comment type="caution">
    <text evidence="2">The sequence shown here is derived from an EMBL/GenBank/DDBJ whole genome shotgun (WGS) entry which is preliminary data.</text>
</comment>
<dbReference type="EMBL" id="CAJNOU010020371">
    <property type="protein sequence ID" value="CAF1585057.1"/>
    <property type="molecule type" value="Genomic_DNA"/>
</dbReference>
<evidence type="ECO:0000256" key="1">
    <source>
        <dbReference type="SAM" id="Phobius"/>
    </source>
</evidence>
<proteinExistence type="predicted"/>
<accession>A0A815ZPY5</accession>
<dbReference type="AlphaFoldDB" id="A0A815ZPY5"/>
<reference evidence="2" key="1">
    <citation type="submission" date="2021-02" db="EMBL/GenBank/DDBJ databases">
        <authorList>
            <person name="Nowell W R."/>
        </authorList>
    </citation>
    <scope>NUCLEOTIDE SEQUENCE</scope>
</reference>
<protein>
    <submittedName>
        <fullName evidence="2">Uncharacterized protein</fullName>
    </submittedName>
</protein>